<evidence type="ECO:0000313" key="5">
    <source>
        <dbReference type="WBParaSite" id="Hba_07395"/>
    </source>
</evidence>
<dbReference type="AlphaFoldDB" id="A0A1I7WQG6"/>
<feature type="domain" description="Kindlin-2 N-terminal" evidence="3">
    <location>
        <begin position="13"/>
        <end position="95"/>
    </location>
</feature>
<sequence length="623" mass="72222">MTHLVENGIVTVDGSWTLPILVTDMNIQRNLYVRGDQHIGGLMMKLVDEIDITRDWSDHALWWPEKRRWLQHTRSTLDQSGITADSKLEFTPMHKDARVFFNHNNITFIKQLKFKHFTFRYIPPDVLRKGTYEGENASGPQPIRPGEESIGPMTLRKATPIFASQSNLDRRRQQSPALSTSGHIFNAHEMGTLPRHGTLPRGASPSPGAYNGTVGRVPIMPSISFCEGLENEQFDMALVHSPRIAPSRDTPVFRPQNFVEKAALNRGWLDSSRSLMEQGVFEGDIVLLRFKYMTFFDLNPKVCLYFSVITSFGFRFLLVYSYNIYIYNYMTQCVSTNYMNKPNGQSYLMNMITLRKKQHCLLLFRFMTLMYFSSLNFIGHPYELIIADLGTSICSMPVSKLTYLDLILIYILFLNTTSNYFLAAGSRGENSSLRRAAPVKLPNDFNVDEYVSSRYVRRARSKQSLQQRVSDAHANVRQLTSTEAKLQYIRAWQALPEHGMHYFIVRFRNGRKADLIGLFQNFFLIYDFYKGVAVNRLVKMHMENGESLKTWRFTNMKKWHVNWEIRHLKIQFEDEDIEFKPLSADCKIVHEFIGGYIFLSMRSKEQNQTLNEELFHKLTGGWA</sequence>
<evidence type="ECO:0000259" key="2">
    <source>
        <dbReference type="Pfam" id="PF00373"/>
    </source>
</evidence>
<keyword evidence="1" id="KW-1133">Transmembrane helix</keyword>
<evidence type="ECO:0000259" key="3">
    <source>
        <dbReference type="Pfam" id="PF18124"/>
    </source>
</evidence>
<keyword evidence="1" id="KW-0812">Transmembrane</keyword>
<accession>A0A1I7WQG6</accession>
<feature type="transmembrane region" description="Helical" evidence="1">
    <location>
        <begin position="360"/>
        <end position="379"/>
    </location>
</feature>
<feature type="domain" description="FERM central" evidence="2">
    <location>
        <begin position="442"/>
        <end position="503"/>
    </location>
</feature>
<dbReference type="Pfam" id="PF00373">
    <property type="entry name" value="FERM_M"/>
    <property type="match status" value="1"/>
</dbReference>
<dbReference type="GO" id="GO:0007229">
    <property type="term" value="P:integrin-mediated signaling pathway"/>
    <property type="evidence" value="ECO:0007669"/>
    <property type="project" value="InterPro"/>
</dbReference>
<evidence type="ECO:0000256" key="1">
    <source>
        <dbReference type="SAM" id="Phobius"/>
    </source>
</evidence>
<dbReference type="Gene3D" id="3.10.20.90">
    <property type="entry name" value="Phosphatidylinositol 3-kinase Catalytic Subunit, Chain A, domain 1"/>
    <property type="match status" value="1"/>
</dbReference>
<dbReference type="GO" id="GO:0007160">
    <property type="term" value="P:cell-matrix adhesion"/>
    <property type="evidence" value="ECO:0007669"/>
    <property type="project" value="TreeGrafter"/>
</dbReference>
<organism evidence="4 5">
    <name type="scientific">Heterorhabditis bacteriophora</name>
    <name type="common">Entomopathogenic nematode worm</name>
    <dbReference type="NCBI Taxonomy" id="37862"/>
    <lineage>
        <taxon>Eukaryota</taxon>
        <taxon>Metazoa</taxon>
        <taxon>Ecdysozoa</taxon>
        <taxon>Nematoda</taxon>
        <taxon>Chromadorea</taxon>
        <taxon>Rhabditida</taxon>
        <taxon>Rhabditina</taxon>
        <taxon>Rhabditomorpha</taxon>
        <taxon>Strongyloidea</taxon>
        <taxon>Heterorhabditidae</taxon>
        <taxon>Heterorhabditis</taxon>
    </lineage>
</organism>
<dbReference type="GO" id="GO:0005178">
    <property type="term" value="F:integrin binding"/>
    <property type="evidence" value="ECO:0007669"/>
    <property type="project" value="TreeGrafter"/>
</dbReference>
<feature type="transmembrane region" description="Helical" evidence="1">
    <location>
        <begin position="304"/>
        <end position="322"/>
    </location>
</feature>
<dbReference type="PANTHER" id="PTHR16160">
    <property type="entry name" value="FERMITIN 2-RELATED"/>
    <property type="match status" value="1"/>
</dbReference>
<evidence type="ECO:0000313" key="4">
    <source>
        <dbReference type="Proteomes" id="UP000095283"/>
    </source>
</evidence>
<dbReference type="InterPro" id="IPR040790">
    <property type="entry name" value="Kindlin_2_N"/>
</dbReference>
<dbReference type="CDD" id="cd17095">
    <property type="entry name" value="FERM_F0_kindlins"/>
    <property type="match status" value="1"/>
</dbReference>
<keyword evidence="1" id="KW-0472">Membrane</keyword>
<protein>
    <submittedName>
        <fullName evidence="5">Anoctamin</fullName>
    </submittedName>
</protein>
<proteinExistence type="predicted"/>
<dbReference type="Proteomes" id="UP000095283">
    <property type="component" value="Unplaced"/>
</dbReference>
<dbReference type="CDD" id="cd14473">
    <property type="entry name" value="FERM_B-lobe"/>
    <property type="match status" value="1"/>
</dbReference>
<dbReference type="SUPFAM" id="SSF50729">
    <property type="entry name" value="PH domain-like"/>
    <property type="match status" value="1"/>
</dbReference>
<dbReference type="Pfam" id="PF18124">
    <property type="entry name" value="Kindlin_2_N"/>
    <property type="match status" value="1"/>
</dbReference>
<keyword evidence="4" id="KW-1185">Reference proteome</keyword>
<name>A0A1I7WQG6_HETBA</name>
<feature type="transmembrane region" description="Helical" evidence="1">
    <location>
        <begin position="406"/>
        <end position="425"/>
    </location>
</feature>
<dbReference type="Gene3D" id="2.30.29.30">
    <property type="entry name" value="Pleckstrin-homology domain (PH domain)/Phosphotyrosine-binding domain (PTB)"/>
    <property type="match status" value="1"/>
</dbReference>
<dbReference type="InterPro" id="IPR019748">
    <property type="entry name" value="FERM_central"/>
</dbReference>
<reference evidence="5" key="1">
    <citation type="submission" date="2016-11" db="UniProtKB">
        <authorList>
            <consortium name="WormBaseParasite"/>
        </authorList>
    </citation>
    <scope>IDENTIFICATION</scope>
</reference>
<dbReference type="InterPro" id="IPR037843">
    <property type="entry name" value="Kindlin/fermitin"/>
</dbReference>
<dbReference type="GO" id="GO:0030055">
    <property type="term" value="C:cell-substrate junction"/>
    <property type="evidence" value="ECO:0007669"/>
    <property type="project" value="TreeGrafter"/>
</dbReference>
<dbReference type="PANTHER" id="PTHR16160:SF13">
    <property type="entry name" value="FERMITIN 2-RELATED"/>
    <property type="match status" value="1"/>
</dbReference>
<dbReference type="WBParaSite" id="Hba_07395">
    <property type="protein sequence ID" value="Hba_07395"/>
    <property type="gene ID" value="Hba_07395"/>
</dbReference>
<dbReference type="InterPro" id="IPR011993">
    <property type="entry name" value="PH-like_dom_sf"/>
</dbReference>